<protein>
    <recommendedName>
        <fullName evidence="9">FAD-binding FR-type domain-containing protein</fullName>
    </recommendedName>
</protein>
<evidence type="ECO:0000256" key="8">
    <source>
        <dbReference type="SAM" id="Phobius"/>
    </source>
</evidence>
<dbReference type="Gene3D" id="3.40.50.80">
    <property type="entry name" value="Nucleotide-binding domain of ferredoxin-NADP reductase (FNR) module"/>
    <property type="match status" value="1"/>
</dbReference>
<evidence type="ECO:0000259" key="9">
    <source>
        <dbReference type="PROSITE" id="PS51384"/>
    </source>
</evidence>
<dbReference type="InterPro" id="IPR017927">
    <property type="entry name" value="FAD-bd_FR_type"/>
</dbReference>
<dbReference type="STRING" id="383855.M3AFL4"/>
<evidence type="ECO:0000256" key="4">
    <source>
        <dbReference type="ARBA" id="ARBA00022989"/>
    </source>
</evidence>
<dbReference type="AlphaFoldDB" id="M3AFL4"/>
<evidence type="ECO:0000256" key="7">
    <source>
        <dbReference type="ARBA" id="ARBA00023136"/>
    </source>
</evidence>
<dbReference type="InterPro" id="IPR013121">
    <property type="entry name" value="Fe_red_NAD-bd_6"/>
</dbReference>
<dbReference type="InterPro" id="IPR050369">
    <property type="entry name" value="RBOH/FRE"/>
</dbReference>
<keyword evidence="6" id="KW-0406">Ion transport</keyword>
<dbReference type="Proteomes" id="UP000016932">
    <property type="component" value="Unassembled WGS sequence"/>
</dbReference>
<keyword evidence="4 8" id="KW-1133">Transmembrane helix</keyword>
<evidence type="ECO:0000256" key="3">
    <source>
        <dbReference type="ARBA" id="ARBA00022982"/>
    </source>
</evidence>
<dbReference type="InterPro" id="IPR039261">
    <property type="entry name" value="FNR_nucleotide-bd"/>
</dbReference>
<dbReference type="PANTHER" id="PTHR11972">
    <property type="entry name" value="NADPH OXIDASE"/>
    <property type="match status" value="1"/>
</dbReference>
<dbReference type="PANTHER" id="PTHR11972:SF39">
    <property type="entry name" value="FAD-BINDING FR-TYPE DOMAIN-CONTAINING PROTEIN"/>
    <property type="match status" value="1"/>
</dbReference>
<dbReference type="SFLD" id="SFLDG01168">
    <property type="entry name" value="Ferric_reductase_subgroup_(FRE"/>
    <property type="match status" value="1"/>
</dbReference>
<dbReference type="GO" id="GO:0043020">
    <property type="term" value="C:NADPH oxidase complex"/>
    <property type="evidence" value="ECO:0007669"/>
    <property type="project" value="TreeGrafter"/>
</dbReference>
<evidence type="ECO:0000256" key="2">
    <source>
        <dbReference type="ARBA" id="ARBA00022692"/>
    </source>
</evidence>
<proteinExistence type="predicted"/>
<dbReference type="Gene3D" id="2.40.30.10">
    <property type="entry name" value="Translation factors"/>
    <property type="match status" value="1"/>
</dbReference>
<dbReference type="InterPro" id="IPR013130">
    <property type="entry name" value="Fe3_Rdtase_TM_dom"/>
</dbReference>
<dbReference type="SFLD" id="SFLDG01169">
    <property type="entry name" value="NADPH_oxidase_subgroup_(NOX)"/>
    <property type="match status" value="1"/>
</dbReference>
<dbReference type="GeneID" id="19341858"/>
<name>M3AFL4_PSEFD</name>
<dbReference type="GO" id="GO:0042554">
    <property type="term" value="P:superoxide anion generation"/>
    <property type="evidence" value="ECO:0007669"/>
    <property type="project" value="TreeGrafter"/>
</dbReference>
<comment type="subcellular location">
    <subcellularLocation>
        <location evidence="1">Membrane</location>
        <topology evidence="1">Multi-pass membrane protein</topology>
    </subcellularLocation>
</comment>
<gene>
    <name evidence="10" type="ORF">MYCFIDRAFT_81744</name>
</gene>
<dbReference type="GO" id="GO:0006811">
    <property type="term" value="P:monoatomic ion transport"/>
    <property type="evidence" value="ECO:0007669"/>
    <property type="project" value="UniProtKB-KW"/>
</dbReference>
<dbReference type="VEuPathDB" id="FungiDB:MYCFIDRAFT_81744"/>
<dbReference type="FunFam" id="2.40.30.10:FF:000091">
    <property type="entry name" value="NADPH oxidase (NoxA), putative"/>
    <property type="match status" value="1"/>
</dbReference>
<evidence type="ECO:0000256" key="5">
    <source>
        <dbReference type="ARBA" id="ARBA00023002"/>
    </source>
</evidence>
<keyword evidence="5" id="KW-0560">Oxidoreductase</keyword>
<dbReference type="RefSeq" id="XP_007926029.1">
    <property type="nucleotide sequence ID" value="XM_007927838.1"/>
</dbReference>
<accession>M3AFL4</accession>
<dbReference type="KEGG" id="pfj:MYCFIDRAFT_81744"/>
<feature type="transmembrane region" description="Helical" evidence="8">
    <location>
        <begin position="103"/>
        <end position="121"/>
    </location>
</feature>
<dbReference type="HOGENOM" id="CLU_005646_3_0_1"/>
<dbReference type="FunFam" id="3.40.50.80:FF:000029">
    <property type="entry name" value="NADPH oxidase A"/>
    <property type="match status" value="1"/>
</dbReference>
<feature type="transmembrane region" description="Helical" evidence="8">
    <location>
        <begin position="141"/>
        <end position="163"/>
    </location>
</feature>
<feature type="transmembrane region" description="Helical" evidence="8">
    <location>
        <begin position="20"/>
        <end position="38"/>
    </location>
</feature>
<dbReference type="EMBL" id="KB446558">
    <property type="protein sequence ID" value="EME83386.1"/>
    <property type="molecule type" value="Genomic_DNA"/>
</dbReference>
<dbReference type="Pfam" id="PF08022">
    <property type="entry name" value="FAD_binding_8"/>
    <property type="match status" value="1"/>
</dbReference>
<evidence type="ECO:0000313" key="10">
    <source>
        <dbReference type="EMBL" id="EME83386.1"/>
    </source>
</evidence>
<dbReference type="InterPro" id="IPR013112">
    <property type="entry name" value="FAD-bd_8"/>
</dbReference>
<dbReference type="SUPFAM" id="SSF52343">
    <property type="entry name" value="Ferredoxin reductase-like, C-terminal NADP-linked domain"/>
    <property type="match status" value="1"/>
</dbReference>
<keyword evidence="2 8" id="KW-0812">Transmembrane</keyword>
<evidence type="ECO:0000256" key="1">
    <source>
        <dbReference type="ARBA" id="ARBA00004141"/>
    </source>
</evidence>
<dbReference type="CDD" id="cd06186">
    <property type="entry name" value="NOX_Duox_like_FAD_NADP"/>
    <property type="match status" value="1"/>
</dbReference>
<dbReference type="InterPro" id="IPR017938">
    <property type="entry name" value="Riboflavin_synthase-like_b-brl"/>
</dbReference>
<organism evidence="10 11">
    <name type="scientific">Pseudocercospora fijiensis (strain CIRAD86)</name>
    <name type="common">Black leaf streak disease fungus</name>
    <name type="synonym">Mycosphaerella fijiensis</name>
    <dbReference type="NCBI Taxonomy" id="383855"/>
    <lineage>
        <taxon>Eukaryota</taxon>
        <taxon>Fungi</taxon>
        <taxon>Dikarya</taxon>
        <taxon>Ascomycota</taxon>
        <taxon>Pezizomycotina</taxon>
        <taxon>Dothideomycetes</taxon>
        <taxon>Dothideomycetidae</taxon>
        <taxon>Mycosphaerellales</taxon>
        <taxon>Mycosphaerellaceae</taxon>
        <taxon>Pseudocercospora</taxon>
    </lineage>
</organism>
<keyword evidence="3" id="KW-0249">Electron transport</keyword>
<dbReference type="GO" id="GO:0006952">
    <property type="term" value="P:defense response"/>
    <property type="evidence" value="ECO:0007669"/>
    <property type="project" value="TreeGrafter"/>
</dbReference>
<dbReference type="SFLD" id="SFLDS00052">
    <property type="entry name" value="Ferric_Reductase_Domain"/>
    <property type="match status" value="1"/>
</dbReference>
<keyword evidence="7 8" id="KW-0472">Membrane</keyword>
<dbReference type="eggNOG" id="KOG0039">
    <property type="taxonomic scope" value="Eukaryota"/>
</dbReference>
<keyword evidence="6" id="KW-0813">Transport</keyword>
<dbReference type="Pfam" id="PF08030">
    <property type="entry name" value="NAD_binding_6"/>
    <property type="match status" value="1"/>
</dbReference>
<dbReference type="PROSITE" id="PS51384">
    <property type="entry name" value="FAD_FR"/>
    <property type="match status" value="1"/>
</dbReference>
<dbReference type="Pfam" id="PF01794">
    <property type="entry name" value="Ferric_reduct"/>
    <property type="match status" value="1"/>
</dbReference>
<dbReference type="GO" id="GO:0016175">
    <property type="term" value="F:superoxide-generating NAD(P)H oxidase activity"/>
    <property type="evidence" value="ECO:0007669"/>
    <property type="project" value="TreeGrafter"/>
</dbReference>
<sequence>MAVPKQKSWLAKQLTPRKLLFYCVFHGLHILIFIIGWWKQATDQRLAPLNTLQFSVWFSRGAGLCLSVDVMLILFPMCRNILREIRPKIRWLPLDESQWFHRQVAYSLLIWTIVHTGSHYVNFFNVERSQVRKEAAIEVHYHQAGGITGHVMLFCMLMMYTTAHSKIRQQSFETFWYTHHLFIPFFLAMYTHATGCFVRDSLNPYSPFAGKPFWGHCIGYQGWRWELIGGGLYLCERIWREIRSRRQTEIIKVVKHPYDAVEIQFRKPSFRYKAGQWLFINVPSVSKHQWHPFTITSCPFDPYVSVHVRQVGDYTRALANALGAGTEQKELYSGLDPMGMYEVALMYGQEMPKLRVDGPYGAPAEDVFENEIAILIGTGIGVTPWAAILKNIWHMRLSPNPPKRLRRVEFIWVCRDTSSFEWFQALLSSLESQSREMSGAGSHTEFLRIHTYLTQKVDADTAQNIVLNSVGTDKDPLTELSSRTNFGRPDFNRLFVAMREGILNQSYIAGINQGGRTDVGVYFCGPNVAARDIRKACKEATVKEVKFKFWKEHF</sequence>
<evidence type="ECO:0000256" key="6">
    <source>
        <dbReference type="ARBA" id="ARBA00023065"/>
    </source>
</evidence>
<reference evidence="10 11" key="1">
    <citation type="journal article" date="2012" name="PLoS Pathog.">
        <title>Diverse lifestyles and strategies of plant pathogenesis encoded in the genomes of eighteen Dothideomycetes fungi.</title>
        <authorList>
            <person name="Ohm R.A."/>
            <person name="Feau N."/>
            <person name="Henrissat B."/>
            <person name="Schoch C.L."/>
            <person name="Horwitz B.A."/>
            <person name="Barry K.W."/>
            <person name="Condon B.J."/>
            <person name="Copeland A.C."/>
            <person name="Dhillon B."/>
            <person name="Glaser F."/>
            <person name="Hesse C.N."/>
            <person name="Kosti I."/>
            <person name="LaButti K."/>
            <person name="Lindquist E.A."/>
            <person name="Lucas S."/>
            <person name="Salamov A.A."/>
            <person name="Bradshaw R.E."/>
            <person name="Ciuffetti L."/>
            <person name="Hamelin R.C."/>
            <person name="Kema G.H.J."/>
            <person name="Lawrence C."/>
            <person name="Scott J.A."/>
            <person name="Spatafora J.W."/>
            <person name="Turgeon B.G."/>
            <person name="de Wit P.J.G.M."/>
            <person name="Zhong S."/>
            <person name="Goodwin S.B."/>
            <person name="Grigoriev I.V."/>
        </authorList>
    </citation>
    <scope>NUCLEOTIDE SEQUENCE [LARGE SCALE GENOMIC DNA]</scope>
    <source>
        <strain evidence="10 11">CIRAD86</strain>
    </source>
</reference>
<feature type="transmembrane region" description="Helical" evidence="8">
    <location>
        <begin position="175"/>
        <end position="193"/>
    </location>
</feature>
<feature type="domain" description="FAD-binding FR-type" evidence="9">
    <location>
        <begin position="243"/>
        <end position="366"/>
    </location>
</feature>
<keyword evidence="11" id="KW-1185">Reference proteome</keyword>
<evidence type="ECO:0000313" key="11">
    <source>
        <dbReference type="Proteomes" id="UP000016932"/>
    </source>
</evidence>
<dbReference type="OrthoDB" id="167398at2759"/>
<dbReference type="SUPFAM" id="SSF63380">
    <property type="entry name" value="Riboflavin synthase domain-like"/>
    <property type="match status" value="1"/>
</dbReference>
<feature type="transmembrane region" description="Helical" evidence="8">
    <location>
        <begin position="58"/>
        <end position="82"/>
    </location>
</feature>